<feature type="transmembrane region" description="Helical" evidence="5">
    <location>
        <begin position="344"/>
        <end position="363"/>
    </location>
</feature>
<dbReference type="Pfam" id="PF00083">
    <property type="entry name" value="Sugar_tr"/>
    <property type="match status" value="1"/>
</dbReference>
<evidence type="ECO:0000256" key="1">
    <source>
        <dbReference type="ARBA" id="ARBA00004141"/>
    </source>
</evidence>
<comment type="caution">
    <text evidence="7">The sequence shown here is derived from an EMBL/GenBank/DDBJ whole genome shotgun (WGS) entry which is preliminary data.</text>
</comment>
<feature type="domain" description="Major facilitator superfamily (MFS) profile" evidence="6">
    <location>
        <begin position="96"/>
        <end position="514"/>
    </location>
</feature>
<feature type="transmembrane region" description="Helical" evidence="5">
    <location>
        <begin position="461"/>
        <end position="483"/>
    </location>
</feature>
<name>A0A9Q1BIK9_HOLLE</name>
<dbReference type="GO" id="GO:0022857">
    <property type="term" value="F:transmembrane transporter activity"/>
    <property type="evidence" value="ECO:0007669"/>
    <property type="project" value="InterPro"/>
</dbReference>
<gene>
    <name evidence="7" type="ORF">HOLleu_32359</name>
</gene>
<keyword evidence="2 5" id="KW-0812">Transmembrane</keyword>
<feature type="transmembrane region" description="Helical" evidence="5">
    <location>
        <begin position="405"/>
        <end position="423"/>
    </location>
</feature>
<sequence>MTYDEVLDDVGGFGKFQRRIIALLCIPTLAQGALVYMQVFIAGRSDHWCDVSHWRNEDCRQWNLTGSGCMSLKRNLSTPWIEGSRSKCTKYNVTGQNLETAFENYHYFSESNIIKCDDGWKFDKSVFADTILEEWELVCDKAAVSDIFQSVFFAGYLIGSIVFGVLADKIGRYYTFMIANVLSGVCGVLTAVSPHVVMFVILRFLTAAASYGTSLMCFVIASELVEPSHRVWTSVIIWIGFGASSMCLAGLASLISNWRLLIAICTLPYLAMIISYPFLTESPRWLIARERYDEAAKIVRRMAETNGTKVPEDIKAKFVDENELAKEKATASAWDLVRVPTIRWYMVSLLYNWFVHGLVFYGISLGTSALGVNVYIAFCLTGSVEIPSIAGSIVLMRNFGRRRTMIFLLLTAGMACFATIPAPPGPWKAAIAIFGKFAISMSFLSIYVFSGEVLPTPLRSFGVGSCSVAARVGGIVAPLLLFFGTHIASLPMIMFASSSVIGALLILILPETSGKALPDTSEDSVNLRKKLYRHLPEDDERKDAEVKV</sequence>
<evidence type="ECO:0000313" key="8">
    <source>
        <dbReference type="Proteomes" id="UP001152320"/>
    </source>
</evidence>
<comment type="subcellular location">
    <subcellularLocation>
        <location evidence="1">Membrane</location>
        <topology evidence="1">Multi-pass membrane protein</topology>
    </subcellularLocation>
</comment>
<dbReference type="SUPFAM" id="SSF103473">
    <property type="entry name" value="MFS general substrate transporter"/>
    <property type="match status" value="1"/>
</dbReference>
<feature type="transmembrane region" description="Helical" evidence="5">
    <location>
        <begin position="147"/>
        <end position="166"/>
    </location>
</feature>
<feature type="transmembrane region" description="Helical" evidence="5">
    <location>
        <begin position="258"/>
        <end position="279"/>
    </location>
</feature>
<protein>
    <submittedName>
        <fullName evidence="7">Organic cation transporter protein</fullName>
    </submittedName>
</protein>
<keyword evidence="8" id="KW-1185">Reference proteome</keyword>
<dbReference type="Gene3D" id="1.20.1250.20">
    <property type="entry name" value="MFS general substrate transporter like domains"/>
    <property type="match status" value="1"/>
</dbReference>
<evidence type="ECO:0000256" key="3">
    <source>
        <dbReference type="ARBA" id="ARBA00022989"/>
    </source>
</evidence>
<feature type="transmembrane region" description="Helical" evidence="5">
    <location>
        <begin position="429"/>
        <end position="449"/>
    </location>
</feature>
<evidence type="ECO:0000259" key="6">
    <source>
        <dbReference type="PROSITE" id="PS50850"/>
    </source>
</evidence>
<proteinExistence type="predicted"/>
<dbReference type="Proteomes" id="UP001152320">
    <property type="component" value="Chromosome 16"/>
</dbReference>
<evidence type="ECO:0000256" key="2">
    <source>
        <dbReference type="ARBA" id="ARBA00022692"/>
    </source>
</evidence>
<feature type="transmembrane region" description="Helical" evidence="5">
    <location>
        <begin position="20"/>
        <end position="41"/>
    </location>
</feature>
<organism evidence="7 8">
    <name type="scientific">Holothuria leucospilota</name>
    <name type="common">Black long sea cucumber</name>
    <name type="synonym">Mertensiothuria leucospilota</name>
    <dbReference type="NCBI Taxonomy" id="206669"/>
    <lineage>
        <taxon>Eukaryota</taxon>
        <taxon>Metazoa</taxon>
        <taxon>Echinodermata</taxon>
        <taxon>Eleutherozoa</taxon>
        <taxon>Echinozoa</taxon>
        <taxon>Holothuroidea</taxon>
        <taxon>Aspidochirotacea</taxon>
        <taxon>Aspidochirotida</taxon>
        <taxon>Holothuriidae</taxon>
        <taxon>Holothuria</taxon>
    </lineage>
</organism>
<evidence type="ECO:0000256" key="5">
    <source>
        <dbReference type="SAM" id="Phobius"/>
    </source>
</evidence>
<evidence type="ECO:0000256" key="4">
    <source>
        <dbReference type="ARBA" id="ARBA00023136"/>
    </source>
</evidence>
<reference evidence="7" key="1">
    <citation type="submission" date="2021-10" db="EMBL/GenBank/DDBJ databases">
        <title>Tropical sea cucumber genome reveals ecological adaptation and Cuvierian tubules defense mechanism.</title>
        <authorList>
            <person name="Chen T."/>
        </authorList>
    </citation>
    <scope>NUCLEOTIDE SEQUENCE</scope>
    <source>
        <strain evidence="7">Nanhai2018</strain>
        <tissue evidence="7">Muscle</tissue>
    </source>
</reference>
<dbReference type="EMBL" id="JAIZAY010000016">
    <property type="protein sequence ID" value="KAJ8027260.1"/>
    <property type="molecule type" value="Genomic_DNA"/>
</dbReference>
<dbReference type="InterPro" id="IPR005828">
    <property type="entry name" value="MFS_sugar_transport-like"/>
</dbReference>
<feature type="transmembrane region" description="Helical" evidence="5">
    <location>
        <begin position="198"/>
        <end position="219"/>
    </location>
</feature>
<feature type="transmembrane region" description="Helical" evidence="5">
    <location>
        <begin position="173"/>
        <end position="192"/>
    </location>
</feature>
<keyword evidence="3 5" id="KW-1133">Transmembrane helix</keyword>
<dbReference type="AlphaFoldDB" id="A0A9Q1BIK9"/>
<dbReference type="InterPro" id="IPR036259">
    <property type="entry name" value="MFS_trans_sf"/>
</dbReference>
<feature type="transmembrane region" description="Helical" evidence="5">
    <location>
        <begin position="489"/>
        <end position="509"/>
    </location>
</feature>
<feature type="transmembrane region" description="Helical" evidence="5">
    <location>
        <begin position="231"/>
        <end position="252"/>
    </location>
</feature>
<dbReference type="PROSITE" id="PS50850">
    <property type="entry name" value="MFS"/>
    <property type="match status" value="1"/>
</dbReference>
<dbReference type="OrthoDB" id="3936150at2759"/>
<accession>A0A9Q1BIK9</accession>
<dbReference type="GO" id="GO:0016020">
    <property type="term" value="C:membrane"/>
    <property type="evidence" value="ECO:0007669"/>
    <property type="project" value="UniProtKB-SubCell"/>
</dbReference>
<dbReference type="PANTHER" id="PTHR24064">
    <property type="entry name" value="SOLUTE CARRIER FAMILY 22 MEMBER"/>
    <property type="match status" value="1"/>
</dbReference>
<dbReference type="InterPro" id="IPR020846">
    <property type="entry name" value="MFS_dom"/>
</dbReference>
<dbReference type="CDD" id="cd17317">
    <property type="entry name" value="MFS_SLC22"/>
    <property type="match status" value="1"/>
</dbReference>
<evidence type="ECO:0000313" key="7">
    <source>
        <dbReference type="EMBL" id="KAJ8027260.1"/>
    </source>
</evidence>
<feature type="transmembrane region" description="Helical" evidence="5">
    <location>
        <begin position="375"/>
        <end position="396"/>
    </location>
</feature>
<keyword evidence="4 5" id="KW-0472">Membrane</keyword>